<dbReference type="Pfam" id="PF08510">
    <property type="entry name" value="PIG-P"/>
    <property type="match status" value="1"/>
</dbReference>
<dbReference type="PANTHER" id="PTHR46346:SF1">
    <property type="entry name" value="PHOSPHATIDYLINOSITOL N-ACETYLGLUCOSAMINYLTRANSFERASE SUBUNIT P"/>
    <property type="match status" value="1"/>
</dbReference>
<gene>
    <name evidence="8" type="ORF">CI109_106449</name>
</gene>
<reference evidence="8" key="2">
    <citation type="submission" date="2024-01" db="EMBL/GenBank/DDBJ databases">
        <title>Comparative genomics of Cryptococcus and Kwoniella reveals pathogenesis evolution and contrasting modes of karyotype evolution via chromosome fusion or intercentromeric recombination.</title>
        <authorList>
            <person name="Coelho M.A."/>
            <person name="David-Palma M."/>
            <person name="Shea T."/>
            <person name="Bowers K."/>
            <person name="McGinley-Smith S."/>
            <person name="Mohammad A.W."/>
            <person name="Gnirke A."/>
            <person name="Yurkov A.M."/>
            <person name="Nowrousian M."/>
            <person name="Sun S."/>
            <person name="Cuomo C.A."/>
            <person name="Heitman J."/>
        </authorList>
    </citation>
    <scope>NUCLEOTIDE SEQUENCE</scope>
    <source>
        <strain evidence="8">CBS 12478</strain>
    </source>
</reference>
<dbReference type="EMBL" id="CP144062">
    <property type="protein sequence ID" value="WWD21961.1"/>
    <property type="molecule type" value="Genomic_DNA"/>
</dbReference>
<feature type="region of interest" description="Disordered" evidence="5">
    <location>
        <begin position="23"/>
        <end position="44"/>
    </location>
</feature>
<evidence type="ECO:0000256" key="5">
    <source>
        <dbReference type="SAM" id="MobiDB-lite"/>
    </source>
</evidence>
<dbReference type="KEGG" id="ksn:43587931"/>
<feature type="transmembrane region" description="Helical" evidence="6">
    <location>
        <begin position="89"/>
        <end position="111"/>
    </location>
</feature>
<keyword evidence="3 6" id="KW-1133">Transmembrane helix</keyword>
<reference evidence="8" key="1">
    <citation type="submission" date="2017-08" db="EMBL/GenBank/DDBJ databases">
        <authorList>
            <person name="Cuomo C."/>
            <person name="Billmyre B."/>
            <person name="Heitman J."/>
        </authorList>
    </citation>
    <scope>NUCLEOTIDE SEQUENCE</scope>
    <source>
        <strain evidence="8">CBS 12478</strain>
    </source>
</reference>
<keyword evidence="4 6" id="KW-0472">Membrane</keyword>
<sequence>MWNITSCASPSLRLLNLHDESSMTTPSHHVRSSPPIRSQVTTPPRLSPVLDPLSPLDPISPWPPLPPPSASPTSTTLQPREILPNSTDVYASIAILGTYLLFGLYLFWALGPKDWVGWLPDRQWSLIVPCWLMMVVLLTYWSYAALVIYRTPSFDSPDCMTDPYANIPSHPDENTSDTPPEPYYWKYAGPEAIPEACDLPIDVVGRVLYPPRRRRRDK</sequence>
<evidence type="ECO:0000313" key="8">
    <source>
        <dbReference type="EMBL" id="WWD21961.1"/>
    </source>
</evidence>
<dbReference type="AlphaFoldDB" id="A0AAJ8LNV4"/>
<evidence type="ECO:0000256" key="2">
    <source>
        <dbReference type="ARBA" id="ARBA00022692"/>
    </source>
</evidence>
<evidence type="ECO:0000256" key="1">
    <source>
        <dbReference type="ARBA" id="ARBA00004141"/>
    </source>
</evidence>
<dbReference type="GeneID" id="43587931"/>
<evidence type="ECO:0000256" key="4">
    <source>
        <dbReference type="ARBA" id="ARBA00023136"/>
    </source>
</evidence>
<name>A0AAJ8LNV4_9TREE</name>
<feature type="domain" description="PIG-P" evidence="7">
    <location>
        <begin position="89"/>
        <end position="209"/>
    </location>
</feature>
<dbReference type="RefSeq" id="XP_031861802.2">
    <property type="nucleotide sequence ID" value="XM_032003804.2"/>
</dbReference>
<evidence type="ECO:0000256" key="6">
    <source>
        <dbReference type="SAM" id="Phobius"/>
    </source>
</evidence>
<dbReference type="InterPro" id="IPR013717">
    <property type="entry name" value="PIG-P"/>
</dbReference>
<evidence type="ECO:0000313" key="9">
    <source>
        <dbReference type="Proteomes" id="UP000322225"/>
    </source>
</evidence>
<dbReference type="GO" id="GO:0006506">
    <property type="term" value="P:GPI anchor biosynthetic process"/>
    <property type="evidence" value="ECO:0007669"/>
    <property type="project" value="TreeGrafter"/>
</dbReference>
<keyword evidence="9" id="KW-1185">Reference proteome</keyword>
<protein>
    <recommendedName>
        <fullName evidence="7">PIG-P domain-containing protein</fullName>
    </recommendedName>
</protein>
<feature type="transmembrane region" description="Helical" evidence="6">
    <location>
        <begin position="123"/>
        <end position="143"/>
    </location>
</feature>
<dbReference type="InterPro" id="IPR052263">
    <property type="entry name" value="GPI_Anchor_Biosynth"/>
</dbReference>
<dbReference type="GO" id="GO:0016020">
    <property type="term" value="C:membrane"/>
    <property type="evidence" value="ECO:0007669"/>
    <property type="project" value="UniProtKB-SubCell"/>
</dbReference>
<dbReference type="PANTHER" id="PTHR46346">
    <property type="entry name" value="PHOSPHATIDYLINOSITOL N-ACETYLGLUCOSAMINYLTRANSFERASE SUBUNIT P"/>
    <property type="match status" value="1"/>
</dbReference>
<accession>A0AAJ8LNV4</accession>
<keyword evidence="2 6" id="KW-0812">Transmembrane</keyword>
<dbReference type="Proteomes" id="UP000322225">
    <property type="component" value="Chromosome 12"/>
</dbReference>
<organism evidence="8 9">
    <name type="scientific">Kwoniella shandongensis</name>
    <dbReference type="NCBI Taxonomy" id="1734106"/>
    <lineage>
        <taxon>Eukaryota</taxon>
        <taxon>Fungi</taxon>
        <taxon>Dikarya</taxon>
        <taxon>Basidiomycota</taxon>
        <taxon>Agaricomycotina</taxon>
        <taxon>Tremellomycetes</taxon>
        <taxon>Tremellales</taxon>
        <taxon>Cryptococcaceae</taxon>
        <taxon>Kwoniella</taxon>
    </lineage>
</organism>
<comment type="subcellular location">
    <subcellularLocation>
        <location evidence="1">Membrane</location>
        <topology evidence="1">Multi-pass membrane protein</topology>
    </subcellularLocation>
</comment>
<proteinExistence type="predicted"/>
<evidence type="ECO:0000259" key="7">
    <source>
        <dbReference type="Pfam" id="PF08510"/>
    </source>
</evidence>
<dbReference type="GO" id="GO:0005783">
    <property type="term" value="C:endoplasmic reticulum"/>
    <property type="evidence" value="ECO:0007669"/>
    <property type="project" value="TreeGrafter"/>
</dbReference>
<evidence type="ECO:0000256" key="3">
    <source>
        <dbReference type="ARBA" id="ARBA00022989"/>
    </source>
</evidence>